<evidence type="ECO:0000313" key="2">
    <source>
        <dbReference type="Proteomes" id="UP001212263"/>
    </source>
</evidence>
<comment type="caution">
    <text evidence="1">The sequence shown here is derived from an EMBL/GenBank/DDBJ whole genome shotgun (WGS) entry which is preliminary data.</text>
</comment>
<proteinExistence type="predicted"/>
<sequence length="110" mass="12336">MMIGFVGMIIVITPQKILRRTVEEKFQFLNKENLSPQCLHTLDIVRHKPTLLKRITLDTTLSLPFFPASSVIDLYSDGPEISALRTSRHSGKPDFSDIGPGFILVSQTLP</sequence>
<dbReference type="AlphaFoldDB" id="A0AAW6FMR0"/>
<dbReference type="Proteomes" id="UP001212263">
    <property type="component" value="Unassembled WGS sequence"/>
</dbReference>
<dbReference type="EMBL" id="JAQMRD010000023">
    <property type="protein sequence ID" value="MDB9224318.1"/>
    <property type="molecule type" value="Genomic_DNA"/>
</dbReference>
<organism evidence="1 2">
    <name type="scientific">Odoribacter splanchnicus</name>
    <dbReference type="NCBI Taxonomy" id="28118"/>
    <lineage>
        <taxon>Bacteria</taxon>
        <taxon>Pseudomonadati</taxon>
        <taxon>Bacteroidota</taxon>
        <taxon>Bacteroidia</taxon>
        <taxon>Bacteroidales</taxon>
        <taxon>Odoribacteraceae</taxon>
        <taxon>Odoribacter</taxon>
    </lineage>
</organism>
<name>A0AAW6FMR0_9BACT</name>
<accession>A0AAW6FMR0</accession>
<protein>
    <submittedName>
        <fullName evidence="1">Uncharacterized protein</fullName>
    </submittedName>
</protein>
<gene>
    <name evidence="1" type="ORF">PN645_15085</name>
</gene>
<reference evidence="1" key="1">
    <citation type="submission" date="2023-01" db="EMBL/GenBank/DDBJ databases">
        <title>Human gut microbiome strain richness.</title>
        <authorList>
            <person name="Chen-Liaw A."/>
        </authorList>
    </citation>
    <scope>NUCLEOTIDE SEQUENCE</scope>
    <source>
        <strain evidence="1">RTP21484st1_B7_RTP21484_190118</strain>
    </source>
</reference>
<evidence type="ECO:0000313" key="1">
    <source>
        <dbReference type="EMBL" id="MDB9224318.1"/>
    </source>
</evidence>